<evidence type="ECO:0000256" key="14">
    <source>
        <dbReference type="ARBA" id="ARBA00023136"/>
    </source>
</evidence>
<comment type="subcellular location">
    <subcellularLocation>
        <location evidence="3">Cell membrane</location>
    </subcellularLocation>
    <subcellularLocation>
        <location evidence="2">Membrane</location>
        <topology evidence="2">Multi-pass membrane protein</topology>
    </subcellularLocation>
</comment>
<evidence type="ECO:0000259" key="16">
    <source>
        <dbReference type="PROSITE" id="PS50109"/>
    </source>
</evidence>
<dbReference type="SMART" id="SM00387">
    <property type="entry name" value="HATPase_c"/>
    <property type="match status" value="1"/>
</dbReference>
<keyword evidence="12 15" id="KW-1133">Transmembrane helix</keyword>
<name>A0A4Q0MB45_9SPHI</name>
<dbReference type="SUPFAM" id="SSF55785">
    <property type="entry name" value="PYP-like sensor domain (PAS domain)"/>
    <property type="match status" value="1"/>
</dbReference>
<feature type="transmembrane region" description="Helical" evidence="15">
    <location>
        <begin position="65"/>
        <end position="81"/>
    </location>
</feature>
<dbReference type="Pfam" id="PF00512">
    <property type="entry name" value="HisKA"/>
    <property type="match status" value="1"/>
</dbReference>
<dbReference type="PROSITE" id="PS50109">
    <property type="entry name" value="HIS_KIN"/>
    <property type="match status" value="1"/>
</dbReference>
<dbReference type="Pfam" id="PF08447">
    <property type="entry name" value="PAS_3"/>
    <property type="match status" value="1"/>
</dbReference>
<evidence type="ECO:0000256" key="2">
    <source>
        <dbReference type="ARBA" id="ARBA00004141"/>
    </source>
</evidence>
<dbReference type="GO" id="GO:0005886">
    <property type="term" value="C:plasma membrane"/>
    <property type="evidence" value="ECO:0007669"/>
    <property type="project" value="UniProtKB-SubCell"/>
</dbReference>
<feature type="transmembrane region" description="Helical" evidence="15">
    <location>
        <begin position="15"/>
        <end position="36"/>
    </location>
</feature>
<evidence type="ECO:0000256" key="9">
    <source>
        <dbReference type="ARBA" id="ARBA00022741"/>
    </source>
</evidence>
<dbReference type="PROSITE" id="PS50112">
    <property type="entry name" value="PAS"/>
    <property type="match status" value="1"/>
</dbReference>
<dbReference type="InterPro" id="IPR035965">
    <property type="entry name" value="PAS-like_dom_sf"/>
</dbReference>
<dbReference type="Gene3D" id="1.10.287.130">
    <property type="match status" value="1"/>
</dbReference>
<dbReference type="PANTHER" id="PTHR43711">
    <property type="entry name" value="TWO-COMPONENT HISTIDINE KINASE"/>
    <property type="match status" value="1"/>
</dbReference>
<evidence type="ECO:0000256" key="5">
    <source>
        <dbReference type="ARBA" id="ARBA00022475"/>
    </source>
</evidence>
<organism evidence="18 19">
    <name type="scientific">Arcticibacter tournemirensis</name>
    <dbReference type="NCBI Taxonomy" id="699437"/>
    <lineage>
        <taxon>Bacteria</taxon>
        <taxon>Pseudomonadati</taxon>
        <taxon>Bacteroidota</taxon>
        <taxon>Sphingobacteriia</taxon>
        <taxon>Sphingobacteriales</taxon>
        <taxon>Sphingobacteriaceae</taxon>
        <taxon>Arcticibacter</taxon>
    </lineage>
</organism>
<dbReference type="Pfam" id="PF02518">
    <property type="entry name" value="HATPase_c"/>
    <property type="match status" value="1"/>
</dbReference>
<evidence type="ECO:0000256" key="8">
    <source>
        <dbReference type="ARBA" id="ARBA00022692"/>
    </source>
</evidence>
<dbReference type="RefSeq" id="WP_128769089.1">
    <property type="nucleotide sequence ID" value="NZ_RXOC01000005.1"/>
</dbReference>
<dbReference type="InterPro" id="IPR004358">
    <property type="entry name" value="Sig_transdc_His_kin-like_C"/>
</dbReference>
<dbReference type="SMART" id="SM00388">
    <property type="entry name" value="HisKA"/>
    <property type="match status" value="1"/>
</dbReference>
<feature type="domain" description="PAS" evidence="17">
    <location>
        <begin position="123"/>
        <end position="193"/>
    </location>
</feature>
<evidence type="ECO:0000256" key="11">
    <source>
        <dbReference type="ARBA" id="ARBA00022840"/>
    </source>
</evidence>
<dbReference type="InterPro" id="IPR005467">
    <property type="entry name" value="His_kinase_dom"/>
</dbReference>
<evidence type="ECO:0000256" key="6">
    <source>
        <dbReference type="ARBA" id="ARBA00022553"/>
    </source>
</evidence>
<dbReference type="PRINTS" id="PR00344">
    <property type="entry name" value="BCTRLSENSOR"/>
</dbReference>
<dbReference type="CDD" id="cd00075">
    <property type="entry name" value="HATPase"/>
    <property type="match status" value="1"/>
</dbReference>
<dbReference type="GO" id="GO:0000155">
    <property type="term" value="F:phosphorelay sensor kinase activity"/>
    <property type="evidence" value="ECO:0007669"/>
    <property type="project" value="InterPro"/>
</dbReference>
<dbReference type="GO" id="GO:0005524">
    <property type="term" value="F:ATP binding"/>
    <property type="evidence" value="ECO:0007669"/>
    <property type="project" value="UniProtKB-KW"/>
</dbReference>
<evidence type="ECO:0000256" key="4">
    <source>
        <dbReference type="ARBA" id="ARBA00012438"/>
    </source>
</evidence>
<dbReference type="NCBIfam" id="TIGR00229">
    <property type="entry name" value="sensory_box"/>
    <property type="match status" value="1"/>
</dbReference>
<dbReference type="InterPro" id="IPR003594">
    <property type="entry name" value="HATPase_dom"/>
</dbReference>
<dbReference type="PANTHER" id="PTHR43711:SF31">
    <property type="entry name" value="HISTIDINE KINASE"/>
    <property type="match status" value="1"/>
</dbReference>
<dbReference type="SUPFAM" id="SSF55874">
    <property type="entry name" value="ATPase domain of HSP90 chaperone/DNA topoisomerase II/histidine kinase"/>
    <property type="match status" value="1"/>
</dbReference>
<comment type="caution">
    <text evidence="18">The sequence shown here is derived from an EMBL/GenBank/DDBJ whole genome shotgun (WGS) entry which is preliminary data.</text>
</comment>
<dbReference type="EC" id="2.7.13.3" evidence="4"/>
<evidence type="ECO:0000256" key="3">
    <source>
        <dbReference type="ARBA" id="ARBA00004236"/>
    </source>
</evidence>
<keyword evidence="7" id="KW-0808">Transferase</keyword>
<dbReference type="Gene3D" id="1.20.120.620">
    <property type="entry name" value="Backbone structure of the membrane domain of e. Coli histidine kinase receptor kdpd"/>
    <property type="match status" value="1"/>
</dbReference>
<dbReference type="InterPro" id="IPR038318">
    <property type="entry name" value="KdpD_sf"/>
</dbReference>
<dbReference type="AlphaFoldDB" id="A0A4Q0MB45"/>
<dbReference type="CDD" id="cd00130">
    <property type="entry name" value="PAS"/>
    <property type="match status" value="1"/>
</dbReference>
<reference evidence="18 19" key="1">
    <citation type="submission" date="2018-12" db="EMBL/GenBank/DDBJ databases">
        <title>The Draft Genome Sequence of the Soil Bacterium Pedobacter tournemirensis R1.</title>
        <authorList>
            <person name="He J."/>
        </authorList>
    </citation>
    <scope>NUCLEOTIDE SEQUENCE [LARGE SCALE GENOMIC DNA]</scope>
    <source>
        <strain evidence="18 19">R1</strain>
    </source>
</reference>
<dbReference type="SUPFAM" id="SSF47384">
    <property type="entry name" value="Homodimeric domain of signal transducing histidine kinase"/>
    <property type="match status" value="1"/>
</dbReference>
<dbReference type="SMART" id="SM00091">
    <property type="entry name" value="PAS"/>
    <property type="match status" value="1"/>
</dbReference>
<dbReference type="EMBL" id="RXOC01000005">
    <property type="protein sequence ID" value="RXF70016.1"/>
    <property type="molecule type" value="Genomic_DNA"/>
</dbReference>
<dbReference type="InterPro" id="IPR003661">
    <property type="entry name" value="HisK_dim/P_dom"/>
</dbReference>
<dbReference type="Gene3D" id="3.30.565.10">
    <property type="entry name" value="Histidine kinase-like ATPase, C-terminal domain"/>
    <property type="match status" value="1"/>
</dbReference>
<dbReference type="Proteomes" id="UP000290848">
    <property type="component" value="Unassembled WGS sequence"/>
</dbReference>
<keyword evidence="10" id="KW-0418">Kinase</keyword>
<keyword evidence="13" id="KW-0902">Two-component regulatory system</keyword>
<evidence type="ECO:0000256" key="15">
    <source>
        <dbReference type="SAM" id="Phobius"/>
    </source>
</evidence>
<dbReference type="InterPro" id="IPR000014">
    <property type="entry name" value="PAS"/>
</dbReference>
<keyword evidence="11" id="KW-0067">ATP-binding</keyword>
<comment type="catalytic activity">
    <reaction evidence="1">
        <text>ATP + protein L-histidine = ADP + protein N-phospho-L-histidine.</text>
        <dbReference type="EC" id="2.7.13.3"/>
    </reaction>
</comment>
<dbReference type="FunFam" id="3.30.565.10:FF:000023">
    <property type="entry name" value="PAS domain-containing sensor histidine kinase"/>
    <property type="match status" value="1"/>
</dbReference>
<keyword evidence="5" id="KW-1003">Cell membrane</keyword>
<dbReference type="InterPro" id="IPR050736">
    <property type="entry name" value="Sensor_HK_Regulatory"/>
</dbReference>
<dbReference type="InterPro" id="IPR036890">
    <property type="entry name" value="HATPase_C_sf"/>
</dbReference>
<sequence>MGNYSFFDYTSKPTYLKYVTAFLLVTVVTVLKICLFSTVGGETPFLLYFAVIIFITRYYGSWPAIFASVLTSISISYFFLSPQNGFRLSPNEALQIIFFLGECFFLASLSFLQDRASEKLDEHRKVFQILVEKSSDCIMMLKLDGEIVYNSPSVAGVTGYSADDLRGKQLWSLLLPEEITNVKEKFYQIASHPEKSIQFLHQLKHKNGHVIWIDSTIINLMEEPLVKCLVLNFSNVTDRVVRERQMEDFIGIASHELKTPLTSLKAYTQVLEMRMKKENNATSTILVNKIDKQINRVMGMIFNLLDVTKLQSGIMNLNVSDFDFNDLVYEIVEGIQGSCDKHQIVTDLGPSAVIHGDRERIGQVVTNLISNAIKYSPDASSVSVTTAVEDSTLKIFVTDYGIGIPENEIRSVFGRFYRVQSVRESFQGLGLGLFISSQIVERHGGEMGVISKVNEGSTFWFSLPL</sequence>
<evidence type="ECO:0000313" key="18">
    <source>
        <dbReference type="EMBL" id="RXF70016.1"/>
    </source>
</evidence>
<evidence type="ECO:0000259" key="17">
    <source>
        <dbReference type="PROSITE" id="PS50112"/>
    </source>
</evidence>
<keyword evidence="8 15" id="KW-0812">Transmembrane</keyword>
<dbReference type="Gene3D" id="3.30.450.20">
    <property type="entry name" value="PAS domain"/>
    <property type="match status" value="1"/>
</dbReference>
<protein>
    <recommendedName>
        <fullName evidence="4">histidine kinase</fullName>
        <ecNumber evidence="4">2.7.13.3</ecNumber>
    </recommendedName>
</protein>
<gene>
    <name evidence="18" type="ORF">EKH83_08995</name>
</gene>
<dbReference type="InterPro" id="IPR036097">
    <property type="entry name" value="HisK_dim/P_sf"/>
</dbReference>
<evidence type="ECO:0000256" key="7">
    <source>
        <dbReference type="ARBA" id="ARBA00022679"/>
    </source>
</evidence>
<dbReference type="InterPro" id="IPR013655">
    <property type="entry name" value="PAS_fold_3"/>
</dbReference>
<evidence type="ECO:0000256" key="10">
    <source>
        <dbReference type="ARBA" id="ARBA00022777"/>
    </source>
</evidence>
<keyword evidence="14 15" id="KW-0472">Membrane</keyword>
<evidence type="ECO:0000313" key="19">
    <source>
        <dbReference type="Proteomes" id="UP000290848"/>
    </source>
</evidence>
<proteinExistence type="predicted"/>
<accession>A0A4Q0MB45</accession>
<dbReference type="Pfam" id="PF13493">
    <property type="entry name" value="DUF4118"/>
    <property type="match status" value="1"/>
</dbReference>
<evidence type="ECO:0000256" key="12">
    <source>
        <dbReference type="ARBA" id="ARBA00022989"/>
    </source>
</evidence>
<dbReference type="InterPro" id="IPR025201">
    <property type="entry name" value="KdpD_TM"/>
</dbReference>
<keyword evidence="9" id="KW-0547">Nucleotide-binding</keyword>
<evidence type="ECO:0000256" key="1">
    <source>
        <dbReference type="ARBA" id="ARBA00000085"/>
    </source>
</evidence>
<keyword evidence="6" id="KW-0597">Phosphoprotein</keyword>
<evidence type="ECO:0000256" key="13">
    <source>
        <dbReference type="ARBA" id="ARBA00023012"/>
    </source>
</evidence>
<dbReference type="CDD" id="cd00082">
    <property type="entry name" value="HisKA"/>
    <property type="match status" value="1"/>
</dbReference>
<feature type="domain" description="Histidine kinase" evidence="16">
    <location>
        <begin position="252"/>
        <end position="465"/>
    </location>
</feature>